<organism evidence="2 3">
    <name type="scientific">Paspalum notatum var. saurae</name>
    <dbReference type="NCBI Taxonomy" id="547442"/>
    <lineage>
        <taxon>Eukaryota</taxon>
        <taxon>Viridiplantae</taxon>
        <taxon>Streptophyta</taxon>
        <taxon>Embryophyta</taxon>
        <taxon>Tracheophyta</taxon>
        <taxon>Spermatophyta</taxon>
        <taxon>Magnoliopsida</taxon>
        <taxon>Liliopsida</taxon>
        <taxon>Poales</taxon>
        <taxon>Poaceae</taxon>
        <taxon>PACMAD clade</taxon>
        <taxon>Panicoideae</taxon>
        <taxon>Andropogonodae</taxon>
        <taxon>Paspaleae</taxon>
        <taxon>Paspalinae</taxon>
        <taxon>Paspalum</taxon>
    </lineage>
</organism>
<dbReference type="EMBL" id="CP144746">
    <property type="protein sequence ID" value="WVZ60211.1"/>
    <property type="molecule type" value="Genomic_DNA"/>
</dbReference>
<feature type="region of interest" description="Disordered" evidence="1">
    <location>
        <begin position="19"/>
        <end position="42"/>
    </location>
</feature>
<keyword evidence="3" id="KW-1185">Reference proteome</keyword>
<gene>
    <name evidence="2" type="ORF">U9M48_010262</name>
</gene>
<accession>A0AAQ3ST74</accession>
<feature type="compositionally biased region" description="Low complexity" evidence="1">
    <location>
        <begin position="28"/>
        <end position="40"/>
    </location>
</feature>
<proteinExistence type="predicted"/>
<evidence type="ECO:0000256" key="1">
    <source>
        <dbReference type="SAM" id="MobiDB-lite"/>
    </source>
</evidence>
<reference evidence="2 3" key="1">
    <citation type="submission" date="2024-02" db="EMBL/GenBank/DDBJ databases">
        <title>High-quality chromosome-scale genome assembly of Pensacola bahiagrass (Paspalum notatum Flugge var. saurae).</title>
        <authorList>
            <person name="Vega J.M."/>
            <person name="Podio M."/>
            <person name="Orjuela J."/>
            <person name="Siena L.A."/>
            <person name="Pessino S.C."/>
            <person name="Combes M.C."/>
            <person name="Mariac C."/>
            <person name="Albertini E."/>
            <person name="Pupilli F."/>
            <person name="Ortiz J.P.A."/>
            <person name="Leblanc O."/>
        </authorList>
    </citation>
    <scope>NUCLEOTIDE SEQUENCE [LARGE SCALE GENOMIC DNA]</scope>
    <source>
        <strain evidence="2">R1</strain>
        <tissue evidence="2">Leaf</tissue>
    </source>
</reference>
<evidence type="ECO:0000313" key="3">
    <source>
        <dbReference type="Proteomes" id="UP001341281"/>
    </source>
</evidence>
<sequence>MSIVDAKVIVSTYEELPRRRRRTGGNVASSAATTRAKASAPMMQQQAGGYSRRALLLAYAQQLRRARRAGRQQQQQRGGPPLLLEWGKWKAADHPVIAGGDDVRTIGRRGWRSRLRCCVRLWIRSFLRRLGRIREDVSCNKGDQK</sequence>
<dbReference type="AlphaFoldDB" id="A0AAQ3ST74"/>
<protein>
    <submittedName>
        <fullName evidence="2">Uncharacterized protein</fullName>
    </submittedName>
</protein>
<dbReference type="Proteomes" id="UP001341281">
    <property type="component" value="Chromosome 02"/>
</dbReference>
<evidence type="ECO:0000313" key="2">
    <source>
        <dbReference type="EMBL" id="WVZ60211.1"/>
    </source>
</evidence>
<name>A0AAQ3ST74_PASNO</name>